<reference evidence="2" key="1">
    <citation type="submission" date="2022-06" db="EMBL/GenBank/DDBJ databases">
        <title>Sequencing the genomes of 1000 actinobacteria strains.</title>
        <authorList>
            <person name="Klenk H.-P."/>
        </authorList>
    </citation>
    <scope>NUCLEOTIDE SEQUENCE</scope>
    <source>
        <strain evidence="2">DSM 46694</strain>
    </source>
</reference>
<feature type="transmembrane region" description="Helical" evidence="1">
    <location>
        <begin position="37"/>
        <end position="58"/>
    </location>
</feature>
<keyword evidence="1" id="KW-1133">Transmembrane helix</keyword>
<dbReference type="Proteomes" id="UP001139648">
    <property type="component" value="Unassembled WGS sequence"/>
</dbReference>
<evidence type="ECO:0000313" key="3">
    <source>
        <dbReference type="Proteomes" id="UP001139648"/>
    </source>
</evidence>
<gene>
    <name evidence="2" type="ORF">HD597_010488</name>
</gene>
<feature type="transmembrane region" description="Helical" evidence="1">
    <location>
        <begin position="79"/>
        <end position="100"/>
    </location>
</feature>
<evidence type="ECO:0000313" key="2">
    <source>
        <dbReference type="EMBL" id="MCP2363468.1"/>
    </source>
</evidence>
<organism evidence="2 3">
    <name type="scientific">Nonomuraea thailandensis</name>
    <dbReference type="NCBI Taxonomy" id="1188745"/>
    <lineage>
        <taxon>Bacteria</taxon>
        <taxon>Bacillati</taxon>
        <taxon>Actinomycetota</taxon>
        <taxon>Actinomycetes</taxon>
        <taxon>Streptosporangiales</taxon>
        <taxon>Streptosporangiaceae</taxon>
        <taxon>Nonomuraea</taxon>
    </lineage>
</organism>
<evidence type="ECO:0000256" key="1">
    <source>
        <dbReference type="SAM" id="Phobius"/>
    </source>
</evidence>
<comment type="caution">
    <text evidence="2">The sequence shown here is derived from an EMBL/GenBank/DDBJ whole genome shotgun (WGS) entry which is preliminary data.</text>
</comment>
<dbReference type="AlphaFoldDB" id="A0A9X2GYV3"/>
<sequence>MARRNALMPWLWVGPLCILAGSGLTLLFSLGAKGAEISTVISLPAGVVSAIFTILTYAKTGRDSSAAGSATKWPPWTKKLLIATLAIALGMGVATFWWGVVHRPDTDIIDQIEPRAWPNTKANATISVKIPGNPPERRYLALRFALTNHSPVGDCVVPAHFYVSPDFYRKGKAPIDDIPTIRASEELRLDIGEATGRVEVDVTLIEPDQECVVDVELVEAILFN</sequence>
<accession>A0A9X2GYV3</accession>
<dbReference type="EMBL" id="JAMZEB010000002">
    <property type="protein sequence ID" value="MCP2363468.1"/>
    <property type="molecule type" value="Genomic_DNA"/>
</dbReference>
<keyword evidence="3" id="KW-1185">Reference proteome</keyword>
<keyword evidence="1" id="KW-0812">Transmembrane</keyword>
<dbReference type="RefSeq" id="WP_253755068.1">
    <property type="nucleotide sequence ID" value="NZ_BAABKA010000006.1"/>
</dbReference>
<proteinExistence type="predicted"/>
<name>A0A9X2GYV3_9ACTN</name>
<keyword evidence="1" id="KW-0472">Membrane</keyword>
<feature type="transmembrane region" description="Helical" evidence="1">
    <location>
        <begin position="12"/>
        <end position="31"/>
    </location>
</feature>
<protein>
    <submittedName>
        <fullName evidence="2">Uncharacterized protein</fullName>
    </submittedName>
</protein>